<name>A0A507AQZ0_9PEZI</name>
<accession>A0A507AQZ0</accession>
<feature type="compositionally biased region" description="Pro residues" evidence="1">
    <location>
        <begin position="19"/>
        <end position="30"/>
    </location>
</feature>
<dbReference type="STRING" id="1093900.A0A507AQZ0"/>
<sequence length="264" mass="29440">MPSPRPSGGSSADDLTKEPPVPSEKAPPPSFEESTRQHGSTTAVAASSSSSQPIFQTRFACMSLNKSDRVCFFNFGADDVNAMRALLQSAWTRGIQDVRRSGRGTEIKLHGRPWGMSTGKDESRKLMRRMLETLYDRGWVLQSSVDVSKSESDRGSDRLKIASPPAPEVCAALTQALGRFVISRTEKTCYYFEIKFHGRPWHASETEAITGRVILLQLLETLESFGYSLYASIDQKDSRDSREADELYMHRVKGWVSGMPVWHG</sequence>
<organism evidence="2 3">
    <name type="scientific">Thyridium curvatum</name>
    <dbReference type="NCBI Taxonomy" id="1093900"/>
    <lineage>
        <taxon>Eukaryota</taxon>
        <taxon>Fungi</taxon>
        <taxon>Dikarya</taxon>
        <taxon>Ascomycota</taxon>
        <taxon>Pezizomycotina</taxon>
        <taxon>Sordariomycetes</taxon>
        <taxon>Sordariomycetidae</taxon>
        <taxon>Thyridiales</taxon>
        <taxon>Thyridiaceae</taxon>
        <taxon>Thyridium</taxon>
    </lineage>
</organism>
<feature type="region of interest" description="Disordered" evidence="1">
    <location>
        <begin position="1"/>
        <end position="49"/>
    </location>
</feature>
<feature type="compositionally biased region" description="Low complexity" evidence="1">
    <location>
        <begin position="40"/>
        <end position="49"/>
    </location>
</feature>
<dbReference type="PANTHER" id="PTHR38696">
    <property type="entry name" value="MEDIATOR OF RNA POLYMERASE II TRANSCRIPTION SUBUNIT 13"/>
    <property type="match status" value="1"/>
</dbReference>
<comment type="caution">
    <text evidence="2">The sequence shown here is derived from an EMBL/GenBank/DDBJ whole genome shotgun (WGS) entry which is preliminary data.</text>
</comment>
<dbReference type="GeneID" id="41978242"/>
<dbReference type="Proteomes" id="UP000319257">
    <property type="component" value="Unassembled WGS sequence"/>
</dbReference>
<protein>
    <submittedName>
        <fullName evidence="2">Uncharacterized protein</fullName>
    </submittedName>
</protein>
<keyword evidence="3" id="KW-1185">Reference proteome</keyword>
<evidence type="ECO:0000313" key="3">
    <source>
        <dbReference type="Proteomes" id="UP000319257"/>
    </source>
</evidence>
<dbReference type="EMBL" id="SKBQ01000091">
    <property type="protein sequence ID" value="TPX07298.1"/>
    <property type="molecule type" value="Genomic_DNA"/>
</dbReference>
<reference evidence="2 3" key="1">
    <citation type="submission" date="2019-06" db="EMBL/GenBank/DDBJ databases">
        <title>Draft genome sequence of the filamentous fungus Phialemoniopsis curvata isolated from diesel fuel.</title>
        <authorList>
            <person name="Varaljay V.A."/>
            <person name="Lyon W.J."/>
            <person name="Crouch A.L."/>
            <person name="Drake C.E."/>
            <person name="Hollomon J.M."/>
            <person name="Nadeau L.J."/>
            <person name="Nunn H.S."/>
            <person name="Stevenson B.S."/>
            <person name="Bojanowski C.L."/>
            <person name="Crookes-Goodson W.J."/>
        </authorList>
    </citation>
    <scope>NUCLEOTIDE SEQUENCE [LARGE SCALE GENOMIC DNA]</scope>
    <source>
        <strain evidence="2 3">D216</strain>
    </source>
</reference>
<dbReference type="OrthoDB" id="58379at2759"/>
<evidence type="ECO:0000256" key="1">
    <source>
        <dbReference type="SAM" id="MobiDB-lite"/>
    </source>
</evidence>
<gene>
    <name evidence="2" type="ORF">E0L32_010795</name>
</gene>
<dbReference type="AlphaFoldDB" id="A0A507AQZ0"/>
<dbReference type="InParanoid" id="A0A507AQZ0"/>
<dbReference type="RefSeq" id="XP_030989009.1">
    <property type="nucleotide sequence ID" value="XM_031133453.1"/>
</dbReference>
<evidence type="ECO:0000313" key="2">
    <source>
        <dbReference type="EMBL" id="TPX07298.1"/>
    </source>
</evidence>
<dbReference type="PANTHER" id="PTHR38696:SF1">
    <property type="entry name" value="MEDIATOR OF RNA POLYMERASE II TRANSCRIPTION SUBUNIT 13"/>
    <property type="match status" value="1"/>
</dbReference>
<proteinExistence type="predicted"/>